<evidence type="ECO:0000313" key="2">
    <source>
        <dbReference type="Proteomes" id="UP000075243"/>
    </source>
</evidence>
<dbReference type="Proteomes" id="UP000075243">
    <property type="component" value="Unassembled WGS sequence"/>
</dbReference>
<dbReference type="OMA" id="RERFVWE"/>
<evidence type="ECO:0000313" key="1">
    <source>
        <dbReference type="EMBL" id="KYP47044.1"/>
    </source>
</evidence>
<name>A0A151RX09_CAJCA</name>
<sequence length="163" mass="19719">MLKACGADSEDKWFDNSKDWKMGEGKQTMFWLDEWTGQECLVVLYPRLFLISKQKHDTVHKMGQWEDDTWVWKFRWRRERFVWEEDQILTLLQILNTFSMKKLKDDSWNWKPEPSGELSVSSAYKTLMSQTSTNGRQELFACMWKLDIPPKVFMFVWRLFTNL</sequence>
<keyword evidence="2" id="KW-1185">Reference proteome</keyword>
<protein>
    <recommendedName>
        <fullName evidence="3">Reverse transcriptase zinc-binding domain-containing protein</fullName>
    </recommendedName>
</protein>
<accession>A0A151RX09</accession>
<dbReference type="PANTHER" id="PTHR36617:SF16">
    <property type="entry name" value="OS04G0516500 PROTEIN"/>
    <property type="match status" value="1"/>
</dbReference>
<dbReference type="Gramene" id="C.cajan_31471.t">
    <property type="protein sequence ID" value="C.cajan_31471.t.cds1"/>
    <property type="gene ID" value="C.cajan_31471"/>
</dbReference>
<organism evidence="1 2">
    <name type="scientific">Cajanus cajan</name>
    <name type="common">Pigeon pea</name>
    <name type="synonym">Cajanus indicus</name>
    <dbReference type="NCBI Taxonomy" id="3821"/>
    <lineage>
        <taxon>Eukaryota</taxon>
        <taxon>Viridiplantae</taxon>
        <taxon>Streptophyta</taxon>
        <taxon>Embryophyta</taxon>
        <taxon>Tracheophyta</taxon>
        <taxon>Spermatophyta</taxon>
        <taxon>Magnoliopsida</taxon>
        <taxon>eudicotyledons</taxon>
        <taxon>Gunneridae</taxon>
        <taxon>Pentapetalae</taxon>
        <taxon>rosids</taxon>
        <taxon>fabids</taxon>
        <taxon>Fabales</taxon>
        <taxon>Fabaceae</taxon>
        <taxon>Papilionoideae</taxon>
        <taxon>50 kb inversion clade</taxon>
        <taxon>NPAAA clade</taxon>
        <taxon>indigoferoid/millettioid clade</taxon>
        <taxon>Phaseoleae</taxon>
        <taxon>Cajanus</taxon>
    </lineage>
</organism>
<reference evidence="1" key="1">
    <citation type="journal article" date="2012" name="Nat. Biotechnol.">
        <title>Draft genome sequence of pigeonpea (Cajanus cajan), an orphan legume crop of resource-poor farmers.</title>
        <authorList>
            <person name="Varshney R.K."/>
            <person name="Chen W."/>
            <person name="Li Y."/>
            <person name="Bharti A.K."/>
            <person name="Saxena R.K."/>
            <person name="Schlueter J.A."/>
            <person name="Donoghue M.T."/>
            <person name="Azam S."/>
            <person name="Fan G."/>
            <person name="Whaley A.M."/>
            <person name="Farmer A.D."/>
            <person name="Sheridan J."/>
            <person name="Iwata A."/>
            <person name="Tuteja R."/>
            <person name="Penmetsa R.V."/>
            <person name="Wu W."/>
            <person name="Upadhyaya H.D."/>
            <person name="Yang S.P."/>
            <person name="Shah T."/>
            <person name="Saxena K.B."/>
            <person name="Michael T."/>
            <person name="McCombie W.R."/>
            <person name="Yang B."/>
            <person name="Zhang G."/>
            <person name="Yang H."/>
            <person name="Wang J."/>
            <person name="Spillane C."/>
            <person name="Cook D.R."/>
            <person name="May G.D."/>
            <person name="Xu X."/>
            <person name="Jackson S.A."/>
        </authorList>
    </citation>
    <scope>NUCLEOTIDE SEQUENCE [LARGE SCALE GENOMIC DNA]</scope>
</reference>
<dbReference type="AlphaFoldDB" id="A0A151RX09"/>
<dbReference type="PANTHER" id="PTHR36617">
    <property type="entry name" value="PROTEIN, PUTATIVE-RELATED"/>
    <property type="match status" value="1"/>
</dbReference>
<gene>
    <name evidence="1" type="ORF">KK1_031349</name>
</gene>
<proteinExistence type="predicted"/>
<dbReference type="EMBL" id="KQ483539">
    <property type="protein sequence ID" value="KYP47044.1"/>
    <property type="molecule type" value="Genomic_DNA"/>
</dbReference>
<evidence type="ECO:0008006" key="3">
    <source>
        <dbReference type="Google" id="ProtNLM"/>
    </source>
</evidence>